<comment type="pathway">
    <text evidence="1">Phospholipid metabolism; phosphatidylethanolamine biosynthesis; phosphatidylethanolamine from ethanolamine: step 1/3.</text>
</comment>
<evidence type="ECO:0000256" key="2">
    <source>
        <dbReference type="ARBA" id="ARBA00038211"/>
    </source>
</evidence>
<name>A0A7S2EDP7_9STRA</name>
<dbReference type="EMBL" id="HBGN01016717">
    <property type="protein sequence ID" value="CAD9329458.1"/>
    <property type="molecule type" value="Transcribed_RNA"/>
</dbReference>
<sequence length="604" mass="69324">MAQRQRQPQRTKLKITNGARTRRSHDLSALYCLILSCIILLCNRNERFSFFYNTKVSAFTVSRGSFTIKTTWRRDRCFRSCQFHQRQQPIQKKIVLETMVMMIMTSARQRTTLRQHVEATVTSGDNDNNHHKLQREREQICKEFLETSGILQETFGYESNRISDGENKVLTGADDAIRIQPLGDGFANWVFKVDVINSWVVKLRDPRYAPTVEKERNEQFHSFVVKIFSPMAKQRIDYPTRGYFDAFASTKIDVGPTILYRDENGIIMEYINGCVLTEEDVHGAAVTDYTTTGAQIGGRFGDGRHLCISIAKKVAQLHSTVHLLFDPVSDKDDNDIISNMLWHSLARMMDYIKTSGGSSLLQKEDLKSSSSSPVDIDNYVLSMSGWTFERIENEIQLMHQTLDDLGLPLVLAHGDLKPSNIIVAQEVDNNKNSQQQPSLHNHHVVLIDFELGGLNYRGYDIFKLFRTSSNENCGHGQYPKNMKAFVEAYVEEMRQGQKEQARDTGSHGNIFSVNQNGEMEADNSELVDLIICETLLFEPLTWLEAGVFYLFATKGDAYQKERWTELALDRFENYEISMGTFQNRVDHMKKVIRKRKSYHANPVI</sequence>
<dbReference type="SUPFAM" id="SSF56112">
    <property type="entry name" value="Protein kinase-like (PK-like)"/>
    <property type="match status" value="1"/>
</dbReference>
<comment type="similarity">
    <text evidence="2">Belongs to the choline/ethanolamine kinase family.</text>
</comment>
<evidence type="ECO:0000256" key="3">
    <source>
        <dbReference type="ARBA" id="ARBA00038874"/>
    </source>
</evidence>
<dbReference type="PANTHER" id="PTHR22603:SF66">
    <property type="entry name" value="ETHANOLAMINE KINASE"/>
    <property type="match status" value="1"/>
</dbReference>
<evidence type="ECO:0000256" key="1">
    <source>
        <dbReference type="ARBA" id="ARBA00037883"/>
    </source>
</evidence>
<protein>
    <recommendedName>
        <fullName evidence="3">ethanolamine kinase</fullName>
        <ecNumber evidence="3">2.7.1.82</ecNumber>
    </recommendedName>
</protein>
<dbReference type="InterPro" id="IPR011009">
    <property type="entry name" value="Kinase-like_dom_sf"/>
</dbReference>
<dbReference type="AlphaFoldDB" id="A0A7S2EDP7"/>
<evidence type="ECO:0000313" key="4">
    <source>
        <dbReference type="EMBL" id="CAD9329458.1"/>
    </source>
</evidence>
<organism evidence="4">
    <name type="scientific">Ditylum brightwellii</name>
    <dbReference type="NCBI Taxonomy" id="49249"/>
    <lineage>
        <taxon>Eukaryota</taxon>
        <taxon>Sar</taxon>
        <taxon>Stramenopiles</taxon>
        <taxon>Ochrophyta</taxon>
        <taxon>Bacillariophyta</taxon>
        <taxon>Mediophyceae</taxon>
        <taxon>Lithodesmiophycidae</taxon>
        <taxon>Lithodesmiales</taxon>
        <taxon>Lithodesmiaceae</taxon>
        <taxon>Ditylum</taxon>
    </lineage>
</organism>
<dbReference type="PANTHER" id="PTHR22603">
    <property type="entry name" value="CHOLINE/ETHANOALAMINE KINASE"/>
    <property type="match status" value="1"/>
</dbReference>
<reference evidence="4" key="1">
    <citation type="submission" date="2021-01" db="EMBL/GenBank/DDBJ databases">
        <authorList>
            <person name="Corre E."/>
            <person name="Pelletier E."/>
            <person name="Niang G."/>
            <person name="Scheremetjew M."/>
            <person name="Finn R."/>
            <person name="Kale V."/>
            <person name="Holt S."/>
            <person name="Cochrane G."/>
            <person name="Meng A."/>
            <person name="Brown T."/>
            <person name="Cohen L."/>
        </authorList>
    </citation>
    <scope>NUCLEOTIDE SEQUENCE</scope>
    <source>
        <strain evidence="4">Pop2</strain>
    </source>
</reference>
<dbReference type="Gene3D" id="3.90.1200.10">
    <property type="match status" value="1"/>
</dbReference>
<accession>A0A7S2EDP7</accession>
<dbReference type="GO" id="GO:0005737">
    <property type="term" value="C:cytoplasm"/>
    <property type="evidence" value="ECO:0007669"/>
    <property type="project" value="TreeGrafter"/>
</dbReference>
<dbReference type="GO" id="GO:0004305">
    <property type="term" value="F:ethanolamine kinase activity"/>
    <property type="evidence" value="ECO:0007669"/>
    <property type="project" value="UniProtKB-EC"/>
</dbReference>
<dbReference type="Pfam" id="PF01633">
    <property type="entry name" value="Choline_kinase"/>
    <property type="match status" value="1"/>
</dbReference>
<dbReference type="GO" id="GO:0006646">
    <property type="term" value="P:phosphatidylethanolamine biosynthetic process"/>
    <property type="evidence" value="ECO:0007669"/>
    <property type="project" value="TreeGrafter"/>
</dbReference>
<gene>
    <name evidence="4" type="ORF">DBRI1063_LOCUS10772</name>
</gene>
<dbReference type="EC" id="2.7.1.82" evidence="3"/>
<proteinExistence type="inferred from homology"/>